<organism evidence="2 3">
    <name type="scientific">Malassezia japonica</name>
    <dbReference type="NCBI Taxonomy" id="223818"/>
    <lineage>
        <taxon>Eukaryota</taxon>
        <taxon>Fungi</taxon>
        <taxon>Dikarya</taxon>
        <taxon>Basidiomycota</taxon>
        <taxon>Ustilaginomycotina</taxon>
        <taxon>Malasseziomycetes</taxon>
        <taxon>Malasseziales</taxon>
        <taxon>Malasseziaceae</taxon>
        <taxon>Malassezia</taxon>
    </lineage>
</organism>
<proteinExistence type="predicted"/>
<keyword evidence="3" id="KW-1185">Reference proteome</keyword>
<dbReference type="GO" id="GO:0001682">
    <property type="term" value="P:tRNA 5'-leader removal"/>
    <property type="evidence" value="ECO:0007669"/>
    <property type="project" value="InterPro"/>
</dbReference>
<protein>
    <submittedName>
        <fullName evidence="2">Ribonuclease P</fullName>
        <ecNumber evidence="2">3.1.26.5</ecNumber>
    </submittedName>
</protein>
<feature type="compositionally biased region" description="Basic residues" evidence="1">
    <location>
        <begin position="1"/>
        <end position="11"/>
    </location>
</feature>
<sequence>MPHSTHKRSRSATRADRARGMPGGGGRWIATVYKDSEGGRQERTESIDAHPFNHQLDIVVPATDDAFLEMFREDIEGVARGVEGACIARVPLTLFLTPEFVAKYIRTGELVALSTTHLDAQDTVCLDGQGMLILSLNKETYQTLGLVVVELPLLAPSFTPGKRGYERAWKCLRAWDEQRSFSTESLASWTMLFAWTPPARHDRNPLDPPSGTVAFPPHLVPANSVRMLPLETRARAVRDVWVPCVAGGDAPLVNTLLPDAPSEDWREACAALMEYIGLAAASSPRLQTYDRCEPSLAQYHPIEPSAEGSLLHLCIRGIFTPALADAIVQRIEHSLKRHAKQHDSPHTGSWAAVTLSGFPDTPVAWRSRDPGLGLALGSGLALYAPETQPSPPAHKARRKGTVRRGETEHGILRTGENGWSALLFQGALTDTLHRTGTLFVESLELDTRN</sequence>
<gene>
    <name evidence="2" type="ORF">MJAP1_000596</name>
</gene>
<dbReference type="Pfam" id="PF08584">
    <property type="entry name" value="Ribonuc_P_40"/>
    <property type="match status" value="1"/>
</dbReference>
<dbReference type="Proteomes" id="UP001217754">
    <property type="component" value="Chromosome 1"/>
</dbReference>
<name>A0AAF0J978_9BASI</name>
<feature type="region of interest" description="Disordered" evidence="1">
    <location>
        <begin position="383"/>
        <end position="410"/>
    </location>
</feature>
<dbReference type="PANTHER" id="PTHR15396">
    <property type="entry name" value="RIBONUCLEASE P PROTEIN SUBUNIT P40"/>
    <property type="match status" value="1"/>
</dbReference>
<dbReference type="AlphaFoldDB" id="A0AAF0J978"/>
<accession>A0AAF0J978</accession>
<dbReference type="GO" id="GO:0000447">
    <property type="term" value="P:endonucleolytic cleavage in ITS1 to separate SSU-rRNA from 5.8S rRNA and LSU-rRNA from tricistronic rRNA transcript (SSU-rRNA, 5.8S rRNA, LSU-rRNA)"/>
    <property type="evidence" value="ECO:0007669"/>
    <property type="project" value="TreeGrafter"/>
</dbReference>
<feature type="region of interest" description="Disordered" evidence="1">
    <location>
        <begin position="1"/>
        <end position="25"/>
    </location>
</feature>
<dbReference type="GeneID" id="85224245"/>
<evidence type="ECO:0000313" key="3">
    <source>
        <dbReference type="Proteomes" id="UP001217754"/>
    </source>
</evidence>
<dbReference type="PANTHER" id="PTHR15396:SF1">
    <property type="entry name" value="RIBONUCLEASE P PROTEIN SUBUNIT P40"/>
    <property type="match status" value="1"/>
</dbReference>
<keyword evidence="2" id="KW-0378">Hydrolase</keyword>
<dbReference type="GO" id="GO:0000171">
    <property type="term" value="F:ribonuclease MRP activity"/>
    <property type="evidence" value="ECO:0007669"/>
    <property type="project" value="TreeGrafter"/>
</dbReference>
<evidence type="ECO:0000256" key="1">
    <source>
        <dbReference type="SAM" id="MobiDB-lite"/>
    </source>
</evidence>
<dbReference type="EMBL" id="CP119958">
    <property type="protein sequence ID" value="WFD37649.1"/>
    <property type="molecule type" value="Genomic_DNA"/>
</dbReference>
<dbReference type="EC" id="3.1.26.5" evidence="2"/>
<dbReference type="GO" id="GO:0004526">
    <property type="term" value="F:ribonuclease P activity"/>
    <property type="evidence" value="ECO:0007669"/>
    <property type="project" value="UniProtKB-EC"/>
</dbReference>
<dbReference type="InterPro" id="IPR013893">
    <property type="entry name" value="RNase_P_Rpp40"/>
</dbReference>
<dbReference type="RefSeq" id="XP_060120546.1">
    <property type="nucleotide sequence ID" value="XM_060264563.1"/>
</dbReference>
<dbReference type="GO" id="GO:0000172">
    <property type="term" value="C:ribonuclease MRP complex"/>
    <property type="evidence" value="ECO:0007669"/>
    <property type="project" value="TreeGrafter"/>
</dbReference>
<reference evidence="2" key="1">
    <citation type="submission" date="2023-03" db="EMBL/GenBank/DDBJ databases">
        <title>Mating type loci evolution in Malassezia.</title>
        <authorList>
            <person name="Coelho M.A."/>
        </authorList>
    </citation>
    <scope>NUCLEOTIDE SEQUENCE</scope>
    <source>
        <strain evidence="2">CBS 9431</strain>
    </source>
</reference>
<dbReference type="GO" id="GO:0030681">
    <property type="term" value="C:multimeric ribonuclease P complex"/>
    <property type="evidence" value="ECO:0007669"/>
    <property type="project" value="TreeGrafter"/>
</dbReference>
<evidence type="ECO:0000313" key="2">
    <source>
        <dbReference type="EMBL" id="WFD37649.1"/>
    </source>
</evidence>